<accession>A0AB38FUP3</accession>
<dbReference type="EMBL" id="UAVL01000009">
    <property type="protein sequence ID" value="SQA62989.1"/>
    <property type="molecule type" value="Genomic_DNA"/>
</dbReference>
<reference evidence="2 3" key="1">
    <citation type="submission" date="2018-06" db="EMBL/GenBank/DDBJ databases">
        <authorList>
            <consortium name="Pathogen Informatics"/>
            <person name="Doyle S."/>
        </authorList>
    </citation>
    <scope>NUCLEOTIDE SEQUENCE [LARGE SCALE GENOMIC DNA]</scope>
    <source>
        <strain evidence="2 3">NCTC11967</strain>
    </source>
</reference>
<evidence type="ECO:0000256" key="1">
    <source>
        <dbReference type="SAM" id="SignalP"/>
    </source>
</evidence>
<protein>
    <recommendedName>
        <fullName evidence="4">DUF1120 domain-containing protein</fullName>
    </recommendedName>
</protein>
<evidence type="ECO:0008006" key="4">
    <source>
        <dbReference type="Google" id="ProtNLM"/>
    </source>
</evidence>
<comment type="caution">
    <text evidence="2">The sequence shown here is derived from an EMBL/GenBank/DDBJ whole genome shotgun (WGS) entry which is preliminary data.</text>
</comment>
<name>A0AB38FUP3_9ENTR</name>
<organism evidence="2 3">
    <name type="scientific">Yokenella regensburgei</name>
    <dbReference type="NCBI Taxonomy" id="158877"/>
    <lineage>
        <taxon>Bacteria</taxon>
        <taxon>Pseudomonadati</taxon>
        <taxon>Pseudomonadota</taxon>
        <taxon>Gammaproteobacteria</taxon>
        <taxon>Enterobacterales</taxon>
        <taxon>Enterobacteriaceae</taxon>
        <taxon>Yokenella</taxon>
    </lineage>
</organism>
<feature type="chain" id="PRO_5044213089" description="DUF1120 domain-containing protein" evidence="1">
    <location>
        <begin position="33"/>
        <end position="289"/>
    </location>
</feature>
<feature type="signal peptide" evidence="1">
    <location>
        <begin position="1"/>
        <end position="32"/>
    </location>
</feature>
<dbReference type="AlphaFoldDB" id="A0AB38FUP3"/>
<proteinExistence type="predicted"/>
<dbReference type="Proteomes" id="UP000251313">
    <property type="component" value="Unassembled WGS sequence"/>
</dbReference>
<gene>
    <name evidence="2" type="ORF">NCTC11967_02012</name>
</gene>
<sequence length="289" mass="30295">MKKTNSSTYTKTLMHMAVAAALTGSFAAPAFADVTPQEFHAKVNIKTDNTCSLTITPGTSTYNSTLRIDTGEETAQFEHTAPVGTDQAALTEVAYSAGCTFTGLTQTLKHTGNRVPDAGKPSMSNPRAFGVPAGTAMLQMGAYPTASHLYNEAGVDISDKFTVSSPGNNNNALSTSNTPLPTTMPYNSYKGTIGKTCGTELACLGYWATNRSGQALAKHDSYDNTATLWVNTYAPAAGATGAAATRGEFGLVFLNNATPMKLDGSGPDDEGIPDGTDVHDTWTMEFSIT</sequence>
<keyword evidence="1" id="KW-0732">Signal</keyword>
<evidence type="ECO:0000313" key="2">
    <source>
        <dbReference type="EMBL" id="SQA62989.1"/>
    </source>
</evidence>
<evidence type="ECO:0000313" key="3">
    <source>
        <dbReference type="Proteomes" id="UP000251313"/>
    </source>
</evidence>